<dbReference type="InterPro" id="IPR001611">
    <property type="entry name" value="Leu-rich_rpt"/>
</dbReference>
<organism evidence="4 5">
    <name type="scientific">Polypedilum vanderplanki</name>
    <name type="common">Sleeping chironomid midge</name>
    <dbReference type="NCBI Taxonomy" id="319348"/>
    <lineage>
        <taxon>Eukaryota</taxon>
        <taxon>Metazoa</taxon>
        <taxon>Ecdysozoa</taxon>
        <taxon>Arthropoda</taxon>
        <taxon>Hexapoda</taxon>
        <taxon>Insecta</taxon>
        <taxon>Pterygota</taxon>
        <taxon>Neoptera</taxon>
        <taxon>Endopterygota</taxon>
        <taxon>Diptera</taxon>
        <taxon>Nematocera</taxon>
        <taxon>Chironomoidea</taxon>
        <taxon>Chironomidae</taxon>
        <taxon>Chironominae</taxon>
        <taxon>Polypedilum</taxon>
        <taxon>Polypedilum</taxon>
    </lineage>
</organism>
<protein>
    <submittedName>
        <fullName evidence="4">Uncharacterized protein</fullName>
    </submittedName>
</protein>
<keyword evidence="2" id="KW-0677">Repeat</keyword>
<feature type="signal peptide" evidence="3">
    <location>
        <begin position="1"/>
        <end position="24"/>
    </location>
</feature>
<dbReference type="Proteomes" id="UP001107558">
    <property type="component" value="Chromosome 4"/>
</dbReference>
<dbReference type="Pfam" id="PF13855">
    <property type="entry name" value="LRR_8"/>
    <property type="match status" value="1"/>
</dbReference>
<dbReference type="InterPro" id="IPR032675">
    <property type="entry name" value="LRR_dom_sf"/>
</dbReference>
<evidence type="ECO:0000256" key="2">
    <source>
        <dbReference type="ARBA" id="ARBA00022737"/>
    </source>
</evidence>
<evidence type="ECO:0000313" key="4">
    <source>
        <dbReference type="EMBL" id="KAG5669565.1"/>
    </source>
</evidence>
<keyword evidence="3" id="KW-0732">Signal</keyword>
<proteinExistence type="predicted"/>
<dbReference type="SUPFAM" id="SSF52058">
    <property type="entry name" value="L domain-like"/>
    <property type="match status" value="1"/>
</dbReference>
<name>A0A9J6BIB1_POLVA</name>
<gene>
    <name evidence="4" type="ORF">PVAND_017452</name>
</gene>
<dbReference type="AlphaFoldDB" id="A0A9J6BIB1"/>
<evidence type="ECO:0000313" key="5">
    <source>
        <dbReference type="Proteomes" id="UP001107558"/>
    </source>
</evidence>
<keyword evidence="1" id="KW-0433">Leucine-rich repeat</keyword>
<accession>A0A9J6BIB1</accession>
<dbReference type="OrthoDB" id="694479at2759"/>
<dbReference type="Gene3D" id="3.80.10.10">
    <property type="entry name" value="Ribonuclease Inhibitor"/>
    <property type="match status" value="1"/>
</dbReference>
<keyword evidence="5" id="KW-1185">Reference proteome</keyword>
<comment type="caution">
    <text evidence="4">The sequence shown here is derived from an EMBL/GenBank/DDBJ whole genome shotgun (WGS) entry which is preliminary data.</text>
</comment>
<evidence type="ECO:0000256" key="1">
    <source>
        <dbReference type="ARBA" id="ARBA00022614"/>
    </source>
</evidence>
<evidence type="ECO:0000256" key="3">
    <source>
        <dbReference type="SAM" id="SignalP"/>
    </source>
</evidence>
<sequence>MNSVMKINFSVLLFFMIATCLSMGYTVKCVYNYDEWEEDSGHHQYQCIVQEMCILNGGLLTIDGAQGHHDHGKTNNDVEEIHFYNAPNMWRFPKILPSVFINLITIDVQNCNLPNITAEDLEPFKKLKFISLIRNKITTISSGTFKHNPNLEVIRLRHNLISFYEPDAFRVLNNLRVLDLRDNMCEQFDRKAKHNKIMTMLDDYKNKNFKCKVRKFSSIECEDQTILIEHLIKKVNEQDLRIKILEENNESR</sequence>
<feature type="chain" id="PRO_5039896039" evidence="3">
    <location>
        <begin position="25"/>
        <end position="252"/>
    </location>
</feature>
<reference evidence="4" key="1">
    <citation type="submission" date="2021-03" db="EMBL/GenBank/DDBJ databases">
        <title>Chromosome level genome of the anhydrobiotic midge Polypedilum vanderplanki.</title>
        <authorList>
            <person name="Yoshida Y."/>
            <person name="Kikawada T."/>
            <person name="Gusev O."/>
        </authorList>
    </citation>
    <scope>NUCLEOTIDE SEQUENCE</scope>
    <source>
        <strain evidence="4">NIAS01</strain>
        <tissue evidence="4">Whole body or cell culture</tissue>
    </source>
</reference>
<dbReference type="PANTHER" id="PTHR24366">
    <property type="entry name" value="IG(IMMUNOGLOBULIN) AND LRR(LEUCINE RICH REPEAT) DOMAINS"/>
    <property type="match status" value="1"/>
</dbReference>
<dbReference type="EMBL" id="JADBJN010000004">
    <property type="protein sequence ID" value="KAG5669565.1"/>
    <property type="molecule type" value="Genomic_DNA"/>
</dbReference>